<gene>
    <name evidence="2" type="ORF">Bhyg_12622</name>
</gene>
<organism evidence="2 3">
    <name type="scientific">Pseudolycoriella hygida</name>
    <dbReference type="NCBI Taxonomy" id="35572"/>
    <lineage>
        <taxon>Eukaryota</taxon>
        <taxon>Metazoa</taxon>
        <taxon>Ecdysozoa</taxon>
        <taxon>Arthropoda</taxon>
        <taxon>Hexapoda</taxon>
        <taxon>Insecta</taxon>
        <taxon>Pterygota</taxon>
        <taxon>Neoptera</taxon>
        <taxon>Endopterygota</taxon>
        <taxon>Diptera</taxon>
        <taxon>Nematocera</taxon>
        <taxon>Sciaroidea</taxon>
        <taxon>Sciaridae</taxon>
        <taxon>Pseudolycoriella</taxon>
    </lineage>
</organism>
<feature type="compositionally biased region" description="Polar residues" evidence="1">
    <location>
        <begin position="333"/>
        <end position="349"/>
    </location>
</feature>
<protein>
    <submittedName>
        <fullName evidence="2">Uncharacterized protein</fullName>
    </submittedName>
</protein>
<reference evidence="2" key="1">
    <citation type="submission" date="2022-07" db="EMBL/GenBank/DDBJ databases">
        <authorList>
            <person name="Trinca V."/>
            <person name="Uliana J.V.C."/>
            <person name="Torres T.T."/>
            <person name="Ward R.J."/>
            <person name="Monesi N."/>
        </authorList>
    </citation>
    <scope>NUCLEOTIDE SEQUENCE</scope>
    <source>
        <strain evidence="2">HSMRA1968</strain>
        <tissue evidence="2">Whole embryos</tissue>
    </source>
</reference>
<proteinExistence type="predicted"/>
<evidence type="ECO:0000313" key="3">
    <source>
        <dbReference type="Proteomes" id="UP001151699"/>
    </source>
</evidence>
<feature type="compositionally biased region" description="Basic and acidic residues" evidence="1">
    <location>
        <begin position="161"/>
        <end position="170"/>
    </location>
</feature>
<keyword evidence="3" id="KW-1185">Reference proteome</keyword>
<comment type="caution">
    <text evidence="2">The sequence shown here is derived from an EMBL/GenBank/DDBJ whole genome shotgun (WGS) entry which is preliminary data.</text>
</comment>
<feature type="compositionally biased region" description="Basic and acidic residues" evidence="1">
    <location>
        <begin position="118"/>
        <end position="129"/>
    </location>
</feature>
<feature type="compositionally biased region" description="Basic and acidic residues" evidence="1">
    <location>
        <begin position="303"/>
        <end position="315"/>
    </location>
</feature>
<feature type="region of interest" description="Disordered" evidence="1">
    <location>
        <begin position="303"/>
        <end position="414"/>
    </location>
</feature>
<feature type="compositionally biased region" description="Basic and acidic residues" evidence="1">
    <location>
        <begin position="197"/>
        <end position="209"/>
    </location>
</feature>
<feature type="compositionally biased region" description="Polar residues" evidence="1">
    <location>
        <begin position="263"/>
        <end position="275"/>
    </location>
</feature>
<evidence type="ECO:0000256" key="1">
    <source>
        <dbReference type="SAM" id="MobiDB-lite"/>
    </source>
</evidence>
<accession>A0A9Q0MZ77</accession>
<feature type="region of interest" description="Disordered" evidence="1">
    <location>
        <begin position="249"/>
        <end position="282"/>
    </location>
</feature>
<feature type="region of interest" description="Disordered" evidence="1">
    <location>
        <begin position="20"/>
        <end position="39"/>
    </location>
</feature>
<name>A0A9Q0MZ77_9DIPT</name>
<feature type="compositionally biased region" description="Polar residues" evidence="1">
    <location>
        <begin position="386"/>
        <end position="413"/>
    </location>
</feature>
<evidence type="ECO:0000313" key="2">
    <source>
        <dbReference type="EMBL" id="KAJ6639875.1"/>
    </source>
</evidence>
<feature type="compositionally biased region" description="Polar residues" evidence="1">
    <location>
        <begin position="20"/>
        <end position="29"/>
    </location>
</feature>
<dbReference type="AlphaFoldDB" id="A0A9Q0MZ77"/>
<dbReference type="OrthoDB" id="446723at2759"/>
<feature type="compositionally biased region" description="Polar residues" evidence="1">
    <location>
        <begin position="210"/>
        <end position="219"/>
    </location>
</feature>
<feature type="compositionally biased region" description="Polar residues" evidence="1">
    <location>
        <begin position="171"/>
        <end position="192"/>
    </location>
</feature>
<feature type="region of interest" description="Disordered" evidence="1">
    <location>
        <begin position="94"/>
        <end position="226"/>
    </location>
</feature>
<dbReference type="EMBL" id="WJQU01000003">
    <property type="protein sequence ID" value="KAJ6639875.1"/>
    <property type="molecule type" value="Genomic_DNA"/>
</dbReference>
<sequence length="518" mass="57690">MGSGPRAKFARRRYRQSQNNLAAQGQRLSNNNPNDDDDDESLLILFSAQSHAQPLQTILGEMNARCNCTKTTNFELQKCLTILERRQQTLLDDGKGKVVRSRKEKRDAATSPQLPCKDAIDNNKSKDNLKIANSPGCSAAFRLSPRRDIPMRNAATSPQVESRRQIESRRQLNNCAAANNEPTTSKNKQSTAAPKMCLEKSKSLCESRPQRQLRTTRSLSPRPPIRHQQAIIISDAHDVVLKVTLSEDVAQEQSPKIRKTKPKSQSEQTSPNLSHCGTFFPDDRYTNNRSTGCLVYVPSDPWMKMETDSKSDQSVRIKSTNDNNDPWVHRNSETQNSRSPKVSQQNQRPASPKSDDRTLYSYLSESKSKSPAVNDEPTEAKHKTPLNDSSTENLMLSPQKSHSPSASVTLSPQDNKRTKHALLSVNSSNLLQPRHSFSSPSQKYDELQLNIRRLSVQIKTGGYSNTPTGCVAPSSDFTSYLNQIKKEKTLMKGIKISGNSGNGNNVVVDADLVLETTC</sequence>
<dbReference type="Proteomes" id="UP001151699">
    <property type="component" value="Chromosome X"/>
</dbReference>